<feature type="transmembrane region" description="Helical" evidence="7">
    <location>
        <begin position="1082"/>
        <end position="1099"/>
    </location>
</feature>
<evidence type="ECO:0000256" key="6">
    <source>
        <dbReference type="SAM" id="MobiDB-lite"/>
    </source>
</evidence>
<evidence type="ECO:0000259" key="8">
    <source>
        <dbReference type="Pfam" id="PF04547"/>
    </source>
</evidence>
<feature type="compositionally biased region" description="Acidic residues" evidence="6">
    <location>
        <begin position="1370"/>
        <end position="1382"/>
    </location>
</feature>
<accession>A0C896</accession>
<feature type="region of interest" description="Disordered" evidence="6">
    <location>
        <begin position="1370"/>
        <end position="1395"/>
    </location>
</feature>
<proteinExistence type="predicted"/>
<evidence type="ECO:0000256" key="5">
    <source>
        <dbReference type="SAM" id="Coils"/>
    </source>
</evidence>
<keyword evidence="4 7" id="KW-0472">Membrane</keyword>
<sequence>MIREEEKLSRDERRQRKFNNIFNIMSIYIKYLLGDEVNEDEHKQFLEYSKFNIYKIQGDQSEHYKMPEQDYIRMVMNDPSQYLTEKDYCMGDVVLQFPNPDEMAYATISYIEAQEFLQQGIGTRCSIEFKTEQLDYEILSMAFQYAYSQLADSKQDDLGPNKLAYSNQFSTQNLIAAIKLFFKEDDQLNIQGEHNEFVEMVRNKVMNSLNKNFKVSKNREKRKGFSTILKKKILTRGKFIIKTAGGLQRTHHKVKDFYTLVRNLILLRLSQKGFKMRTFVSSDNKSIFAILYCAEANISLVAQQIKMRKFLNLEFTDLLSLEPIDQNYRPLRLNNRLWRNDMDVNQSSYFQYIKPKIINLLKKINFKKMAKELHIQNLNDQMFDYGQRDLIGDEEGPSDELWEAYYEYLVYLEQRVTEAREKFYFKLDFAVLMNPSIAKKKEKKAETKIVTKAQLRRVTKKNDKSNFDINQLIDLNDQDRTIKQEQQIKRYFSYQRKKFIPKTTKKNQNIKQYNENPLIICDTYSKDFNTILLKILQHLVRDKLNLDINEKETNIEAYLKQIQHYFDDEEDAETSLKKLVDPNGDSAQKKIIDQLCIQMKEIPEKVDQKQFTLTRDKNPVYYDSMKQQLIECLFLSFMEKEEEVWKEQIQEEQEQFLNMKKVFHLKWNSLCTKFLKERQRGLLAQAYGTAMRDGMQIINNAKGNLLKCIWDFSFGELYNIAISSEYTVSGRRFSYKKKSRINTIWKKYQVSESGRISVFSIMERIKLANYLVNQAINIPYIFNKSYLEQIFGLNDQYELNGLSNKRFFQSDPKAFSQTLSSDAQEYIRLLQEKFLIAESLFVKPKLHNLEEIWKLKIGEIWHVPSDEVREYYGEKIALYFTFLGHYTKSLLIPGIIGLICTIIQSLTEPRVSIVIAMMFGILHSSFLTLMLGSWKLKEKQIVAQFAQNIKQGNEQQEQRPAFQGEYRRDPCNDEANTLYYPMSKLLIHMLKNGLILGFVFSIYIGSVIGLFYMTKFFYEYDIFTSLERLNFLKLEVSIPCSINVLILNIFEYIYERLAESMTDQENHQTVADFEANFIIKKFTLMLLSYFAPIFMIAFLNQELGIDCAYGDCNLNAKYFFSSLFIILFVFNIKEVVTPVINKLFNRTQEQPETIDEYGIINYYVEQESQKDSYFKSVDRYGTVDDYMEIIIQSGLLGLFAPLFPASMFIGFVWNALEMQTDKIKLIKYSQRPVPLDEQSIGIWSLLLEFLANFSIIFNTGVVFLMGKLHPDRNGPTPPLIKDVTMFLIIILIAFALRFILEGLIPEATYEFISIMKRQTYLLKSTIEHFKKKTSKMKRLKSDRNTLSKYVLFKPYGTILKVEKKQKQLIQEEDDDDDDDESQMEIAQKQKEEDSQREAMPEILLVKRRQIILRKNIHNFDFPYKKFEIAHAQKEFDDKIARLKKLLRFFEKYYTLKWCEQRLLYRRLYQKRRYILYKYLNIRKLKVFIESYRQLFNRYKRLQEEKREAGLMEDNNDREQKTARINQVAKKKALQQVKNVAILKSKGVWFGQFRRQVPILRAKDMIEHLKRLDQKLSKLKLNQRLIPIQMIKINKDKLIKDRPRIFEEISCLDISKSSSQEILKLLIQSRDQYVQVNQYKSELVRSIEDLYSLKTRKIEAIQSQLYHQEVPNYLYLDQSELKSLFIQNQKAQMRNLDFKMIKMIEKDKQKEVWLILQQYQLKILEVIEIDLQHKNVLFEDLILQEFTMFDHFYFPQSKGVVGKIMDSRYELLNGWTLFDTIKFRQSVNMTYKKKELLLFLLNLLNSIPHWKDKRVITPKSIYANRNKNQIGYTFHWMMCGNRDIEKEKLYIPTEENNNNLSKMVYNAAMIVVYMMTLGQIETNKDYLIEHQARLMNKYPIVFTIISDMLLSENQRKPYNYFKQLCKTECGNEELFLENERLSQQLIEDSKISDINYQDLKLYDQNELSNQLETQKLHQVLSQQLFKMDMLYKFKLFKQFQEELTVTDSIASSIYNKEYYMTHISKNFAFYCDKAHHQKLMLDFIQFEFYKQLYYFFNNLTLQGIYSISYQPNLSDIYQFITKIERYASPSILDDFDQQSDKLLIRKRLRVQKENYEALHKKLEQIRIKFLFLQAYGEMFKQNSSYAIELFNKALKFSNNPLRQLILHINIGKIQKDRLQSIQYLSKLDCQSEYYNLKIRNLLIKLHIESEQYHEAMKKCVIIKPSDEQCLFEQLVHQETLTLQSQTQWCLDHYQNNYDYLNYWIQKYKSTQSKHKELALIGLYNLECCINLLYYNYNIHFVEDYLQILYQYSDKNLFLVDYLQFKLLQIINLQLGIINYGMITQYDKNSEEGQQRLLLKSYQHMPKSFSRQNDYLSQLFFELECNLQMDMDYELYLEINEQQLRNRYHFLVAKQLFAKQKYSQAKSVLDNTKCTIDRLIDAWQMKNNKMIELQHDVKFQLSDLSWKNLFITFVFDLNNLYAQLVCKLAFKLIEIASQKYDCKQLQQQFKIFFVKLLLEEYKDKENNDYIDKNFEIKFFILTTLNQYLQDLSLNLLSEICDIEDKIKQKELIDYKDISIPVDKRQMEKKSICLNDLFVVQSQLLEESGDPIAALKCLDVQYALILYDERFSRQVQQVFSQKMENDDPNLLGAKCKVAIMKLFLNIFSCGPQLLKTRKTALLACVDIVTNTAEQAKLRMNEFPTTKIIWDDHALNILDYAKPKQLEAFQKYKLIYYQCEWKLLEYYALVGMYKEAHNHFQMLYNHYVKLNNQEDYARTYFEYSIGTYFLFIRQTQRASLFFERAARRYLGQQNLYEDLKLPVQHISGSFRDKFTNDSLLLDQLNQFNHYFTLRSRCRIYKYYSRMHEKDTDLHRLFQSIIRILEKIRKTMGRKSILYVDALMIYAEFILIHKERGYNGFQSFKMAFKSQYFFTRREAEFFEPYVYKSHLPYKFYTPDDIEERLSETLITQWTFDLLDQCYRFYKEYFNSVNVTEHFSIVYCDILQYRIAFIANRLYQAQIMLDRSLSNLEKLCPTCEHPYGVMIYEGYALLCENLERVQEDNIKIILDCPSHSLFNTLTYDQRYKITVQIYLRNEQLGKYFDDYKNNGFEVYLLQKLQKFTERKQQERISMNKQRLTKKQTILLDFDTQMQIKTGAKREALLNQDKITDVKLKVGNTGYYRKAYRICKVIFKEYNELYRRNQADKKKEKIKSTDNYMLYYKPKHLKSVVPSIFTTEPPSAADSLILDSRILSEEKLNLNSKFALLDQFSHRAFDIKEYNLTQRELPSRKKHFIQNNKLDVWGETTFTLYRNQFLYTSLDIHEKYSPVVLFIYVKKGDPNTKMRLFCSVKFQQPNRFNAEIETYGRVLKYHSKEGTTFFDPTLYVAILAHNDVFAKPPIPRKIPQIKKKDEFCSDIEELADLIIRKRKLRQKSLNFINLNRSLPRKLRIESPCNTERQKEIKFKQTIIQKEQSLKRIAQIALHDVAKEIKQKQMNIQLKQMHKEWVCKKWIQIVILVNYIVPSISNYIKVQKRISEKNMRKQILTMQFINKIKNNIQHQGPKIKLRALLLCQLSMQICIHSQKDKVKQKSNNIVIEILRQNIRSHYTVTKGLHTVNLIKKCINMLVRHKNKRLEFMAQMKIAISHQCKQIYGDILRMKQQSISQLPLQQQQQQEKNKNKRDPLHYLIHDQYSIYYYHFNRQFIMFIYKKLFTNVLQKWNQDFDAFRKVYHQSQKKGLALLNTQGRDHQQLYCGGVGSQRIDKLLILSVKLMNSPRAETLDLELSDTINKIYNSCQKINDKHLRIRILQWLDKVRTPTHNFIWKQNSLLYARVLLEMTLEKQLDKPFRGVPPDGPLPRLDKFDVQAPTGLVETQTSSVTPVSKETFGGDFEQTFYSKIKD</sequence>
<dbReference type="InterPro" id="IPR049452">
    <property type="entry name" value="Anoctamin_TM"/>
</dbReference>
<keyword evidence="2 7" id="KW-0812">Transmembrane</keyword>
<evidence type="ECO:0000313" key="10">
    <source>
        <dbReference type="EMBL" id="CAK67013.1"/>
    </source>
</evidence>
<evidence type="ECO:0000256" key="3">
    <source>
        <dbReference type="ARBA" id="ARBA00022989"/>
    </source>
</evidence>
<gene>
    <name evidence="10" type="ORF">GSPATT00036144001</name>
</gene>
<dbReference type="EMBL" id="CT868049">
    <property type="protein sequence ID" value="CAK67013.1"/>
    <property type="molecule type" value="Genomic_DNA"/>
</dbReference>
<dbReference type="PANTHER" id="PTHR12308:SF73">
    <property type="entry name" value="ANOCTAMIN"/>
    <property type="match status" value="1"/>
</dbReference>
<feature type="transmembrane region" description="Helical" evidence="7">
    <location>
        <begin position="1195"/>
        <end position="1216"/>
    </location>
</feature>
<feature type="transmembrane region" description="Helical" evidence="7">
    <location>
        <begin position="913"/>
        <end position="931"/>
    </location>
</feature>
<dbReference type="Pfam" id="PF04547">
    <property type="entry name" value="Anoctamin"/>
    <property type="match status" value="1"/>
</dbReference>
<evidence type="ECO:0000256" key="7">
    <source>
        <dbReference type="SAM" id="Phobius"/>
    </source>
</evidence>
<dbReference type="GO" id="GO:1902476">
    <property type="term" value="P:chloride transmembrane transport"/>
    <property type="evidence" value="ECO:0000318"/>
    <property type="project" value="GO_Central"/>
</dbReference>
<feature type="transmembrane region" description="Helical" evidence="7">
    <location>
        <begin position="1034"/>
        <end position="1054"/>
    </location>
</feature>
<dbReference type="eggNOG" id="KOG2513">
    <property type="taxonomic scope" value="Eukaryota"/>
</dbReference>
<dbReference type="Pfam" id="PF14846">
    <property type="entry name" value="DUF4485"/>
    <property type="match status" value="1"/>
</dbReference>
<organism evidence="10 11">
    <name type="scientific">Paramecium tetraurelia</name>
    <dbReference type="NCBI Taxonomy" id="5888"/>
    <lineage>
        <taxon>Eukaryota</taxon>
        <taxon>Sar</taxon>
        <taxon>Alveolata</taxon>
        <taxon>Ciliophora</taxon>
        <taxon>Intramacronucleata</taxon>
        <taxon>Oligohymenophorea</taxon>
        <taxon>Peniculida</taxon>
        <taxon>Parameciidae</taxon>
        <taxon>Paramecium</taxon>
    </lineage>
</organism>
<dbReference type="InterPro" id="IPR007632">
    <property type="entry name" value="Anoctamin"/>
</dbReference>
<evidence type="ECO:0000256" key="1">
    <source>
        <dbReference type="ARBA" id="ARBA00004141"/>
    </source>
</evidence>
<dbReference type="PANTHER" id="PTHR12308">
    <property type="entry name" value="ANOCTAMIN"/>
    <property type="match status" value="1"/>
</dbReference>
<dbReference type="GO" id="GO:0005254">
    <property type="term" value="F:chloride channel activity"/>
    <property type="evidence" value="ECO:0000318"/>
    <property type="project" value="GO_Central"/>
</dbReference>
<evidence type="ECO:0000256" key="4">
    <source>
        <dbReference type="ARBA" id="ARBA00023136"/>
    </source>
</evidence>
<feature type="domain" description="Anoctamin transmembrane" evidence="8">
    <location>
        <begin position="868"/>
        <end position="1317"/>
    </location>
</feature>
<feature type="transmembrane region" description="Helical" evidence="7">
    <location>
        <begin position="1285"/>
        <end position="1304"/>
    </location>
</feature>
<dbReference type="OrthoDB" id="296386at2759"/>
<dbReference type="KEGG" id="ptm:GSPATT00036144001"/>
<reference evidence="10 11" key="1">
    <citation type="journal article" date="2006" name="Nature">
        <title>Global trends of whole-genome duplications revealed by the ciliate Paramecium tetraurelia.</title>
        <authorList>
            <consortium name="Genoscope"/>
            <person name="Aury J.-M."/>
            <person name="Jaillon O."/>
            <person name="Duret L."/>
            <person name="Noel B."/>
            <person name="Jubin C."/>
            <person name="Porcel B.M."/>
            <person name="Segurens B."/>
            <person name="Daubin V."/>
            <person name="Anthouard V."/>
            <person name="Aiach N."/>
            <person name="Arnaiz O."/>
            <person name="Billaut A."/>
            <person name="Beisson J."/>
            <person name="Blanc I."/>
            <person name="Bouhouche K."/>
            <person name="Camara F."/>
            <person name="Duharcourt S."/>
            <person name="Guigo R."/>
            <person name="Gogendeau D."/>
            <person name="Katinka M."/>
            <person name="Keller A.-M."/>
            <person name="Kissmehl R."/>
            <person name="Klotz C."/>
            <person name="Koll F."/>
            <person name="Le Moue A."/>
            <person name="Lepere C."/>
            <person name="Malinsky S."/>
            <person name="Nowacki M."/>
            <person name="Nowak J.K."/>
            <person name="Plattner H."/>
            <person name="Poulain J."/>
            <person name="Ruiz F."/>
            <person name="Serrano V."/>
            <person name="Zagulski M."/>
            <person name="Dessen P."/>
            <person name="Betermier M."/>
            <person name="Weissenbach J."/>
            <person name="Scarpelli C."/>
            <person name="Schachter V."/>
            <person name="Sperling L."/>
            <person name="Meyer E."/>
            <person name="Cohen J."/>
            <person name="Wincker P."/>
        </authorList>
    </citation>
    <scope>NUCLEOTIDE SEQUENCE [LARGE SCALE GENOMIC DNA]</scope>
    <source>
        <strain evidence="10 11">Stock d4-2</strain>
    </source>
</reference>
<feature type="transmembrane region" description="Helical" evidence="7">
    <location>
        <begin position="994"/>
        <end position="1014"/>
    </location>
</feature>
<feature type="coiled-coil region" evidence="5">
    <location>
        <begin position="1484"/>
        <end position="1521"/>
    </location>
</feature>
<keyword evidence="11" id="KW-1185">Reference proteome</keyword>
<dbReference type="Proteomes" id="UP000000600">
    <property type="component" value="Unassembled WGS sequence"/>
</dbReference>
<feature type="transmembrane region" description="Helical" evidence="7">
    <location>
        <begin position="1119"/>
        <end position="1136"/>
    </location>
</feature>
<keyword evidence="3 7" id="KW-1133">Transmembrane helix</keyword>
<comment type="subcellular location">
    <subcellularLocation>
        <location evidence="1">Membrane</location>
        <topology evidence="1">Multi-pass membrane protein</topology>
    </subcellularLocation>
</comment>
<evidence type="ECO:0000259" key="9">
    <source>
        <dbReference type="Pfam" id="PF14846"/>
    </source>
</evidence>
<name>A0C896_PARTE</name>
<evidence type="ECO:0000256" key="2">
    <source>
        <dbReference type="ARBA" id="ARBA00022692"/>
    </source>
</evidence>
<dbReference type="HOGENOM" id="CLU_224204_0_0_1"/>
<feature type="domain" description="DUF4485" evidence="9">
    <location>
        <begin position="3775"/>
        <end position="3857"/>
    </location>
</feature>
<feature type="transmembrane region" description="Helical" evidence="7">
    <location>
        <begin position="1240"/>
        <end position="1264"/>
    </location>
</feature>
<dbReference type="InterPro" id="IPR027831">
    <property type="entry name" value="DUF4485"/>
</dbReference>
<dbReference type="RefSeq" id="XP_001434410.1">
    <property type="nucleotide sequence ID" value="XM_001434373.1"/>
</dbReference>
<keyword evidence="5" id="KW-0175">Coiled coil</keyword>
<dbReference type="GeneID" id="5020195"/>
<dbReference type="OMA" id="CNDEANT"/>
<dbReference type="InParanoid" id="A0C896"/>
<evidence type="ECO:0000313" key="11">
    <source>
        <dbReference type="Proteomes" id="UP000000600"/>
    </source>
</evidence>
<protein>
    <submittedName>
        <fullName evidence="10">Uncharacterized protein</fullName>
    </submittedName>
</protein>
<dbReference type="GO" id="GO:0016020">
    <property type="term" value="C:membrane"/>
    <property type="evidence" value="ECO:0007669"/>
    <property type="project" value="UniProtKB-SubCell"/>
</dbReference>